<organism evidence="1 2">
    <name type="scientific">Kitasatospora acidiphila</name>
    <dbReference type="NCBI Taxonomy" id="2567942"/>
    <lineage>
        <taxon>Bacteria</taxon>
        <taxon>Bacillati</taxon>
        <taxon>Actinomycetota</taxon>
        <taxon>Actinomycetes</taxon>
        <taxon>Kitasatosporales</taxon>
        <taxon>Streptomycetaceae</taxon>
        <taxon>Kitasatospora</taxon>
    </lineage>
</organism>
<dbReference type="OrthoDB" id="5178144at2"/>
<sequence length="260" mass="28515">MEELLRDGRRRTAMDEVLRELRHPSPRGFLAPQIARVLLSTSRTANLEAAEPLTGQQRASALLADLMTECSACHTAWCSPHALVPSTQTIRSINPAGLQCQQCRYTLCKDCLSEYPPPGTGPVDMPRIPYGACPTHSELTTPVLPTGRHDVKPRDPEGIEGVIVARNGPILPTMEDALPLVTRFLPLIADDAPIIHIRRSFPGAMASESTRDQLALSHIRELERDGVLLPGAWERSECMFVLAGTMPDTDYLITVVNRPG</sequence>
<evidence type="ECO:0000313" key="2">
    <source>
        <dbReference type="Proteomes" id="UP000319103"/>
    </source>
</evidence>
<gene>
    <name evidence="1" type="ORF">E6W39_09030</name>
</gene>
<dbReference type="RefSeq" id="WP_141633085.1">
    <property type="nucleotide sequence ID" value="NZ_VIGB01000003.1"/>
</dbReference>
<accession>A0A540W077</accession>
<name>A0A540W077_9ACTN</name>
<reference evidence="1 2" key="1">
    <citation type="submission" date="2019-06" db="EMBL/GenBank/DDBJ databases">
        <title>Description of Kitasatospora acidophila sp. nov. isolated from pine grove soil, and reclassification of Streptomyces novaecaesareae to Kitasatospora novaeceasareae comb. nov.</title>
        <authorList>
            <person name="Kim M.J."/>
        </authorList>
    </citation>
    <scope>NUCLEOTIDE SEQUENCE [LARGE SCALE GENOMIC DNA]</scope>
    <source>
        <strain evidence="1 2">MMS16-CNU292</strain>
    </source>
</reference>
<evidence type="ECO:0000313" key="1">
    <source>
        <dbReference type="EMBL" id="TQF02391.1"/>
    </source>
</evidence>
<keyword evidence="2" id="KW-1185">Reference proteome</keyword>
<dbReference type="Proteomes" id="UP000319103">
    <property type="component" value="Unassembled WGS sequence"/>
</dbReference>
<protein>
    <submittedName>
        <fullName evidence="1">Uncharacterized protein</fullName>
    </submittedName>
</protein>
<proteinExistence type="predicted"/>
<dbReference type="EMBL" id="VIGB01000003">
    <property type="protein sequence ID" value="TQF02391.1"/>
    <property type="molecule type" value="Genomic_DNA"/>
</dbReference>
<dbReference type="AlphaFoldDB" id="A0A540W077"/>
<comment type="caution">
    <text evidence="1">The sequence shown here is derived from an EMBL/GenBank/DDBJ whole genome shotgun (WGS) entry which is preliminary data.</text>
</comment>